<protein>
    <submittedName>
        <fullName evidence="2">COMM domain-containing protein 2</fullName>
    </submittedName>
</protein>
<dbReference type="PANTHER" id="PTHR15857">
    <property type="entry name" value="COMM DOMAIN CONTAINING PROTEIN 2"/>
    <property type="match status" value="1"/>
</dbReference>
<evidence type="ECO:0000259" key="1">
    <source>
        <dbReference type="PROSITE" id="PS51269"/>
    </source>
</evidence>
<name>W8CCW3_CERCA</name>
<feature type="domain" description="COMM" evidence="1">
    <location>
        <begin position="123"/>
        <end position="212"/>
    </location>
</feature>
<dbReference type="Pfam" id="PF07258">
    <property type="entry name" value="COMM_domain"/>
    <property type="match status" value="1"/>
</dbReference>
<organism evidence="2">
    <name type="scientific">Ceratitis capitata</name>
    <name type="common">Mediterranean fruit fly</name>
    <name type="synonym">Tephritis capitata</name>
    <dbReference type="NCBI Taxonomy" id="7213"/>
    <lineage>
        <taxon>Eukaryota</taxon>
        <taxon>Metazoa</taxon>
        <taxon>Ecdysozoa</taxon>
        <taxon>Arthropoda</taxon>
        <taxon>Hexapoda</taxon>
        <taxon>Insecta</taxon>
        <taxon>Pterygota</taxon>
        <taxon>Neoptera</taxon>
        <taxon>Endopterygota</taxon>
        <taxon>Diptera</taxon>
        <taxon>Brachycera</taxon>
        <taxon>Muscomorpha</taxon>
        <taxon>Tephritoidea</taxon>
        <taxon>Tephritidae</taxon>
        <taxon>Ceratitis</taxon>
        <taxon>Ceratitis</taxon>
    </lineage>
</organism>
<dbReference type="OrthoDB" id="10257479at2759"/>
<dbReference type="AlphaFoldDB" id="W8CCW3"/>
<dbReference type="KEGG" id="ccat:101462679"/>
<evidence type="ECO:0000313" key="2">
    <source>
        <dbReference type="EMBL" id="JAC03560.1"/>
    </source>
</evidence>
<sequence length="221" mass="25877">MVLNLKKEQRKHLELLCQRSSDDAVELCKSAFEYLNHGPNIQRYQYLAEKYSTNLTVIQNAVEALIALLIDATKGNANAMDMQRLQQEEGYNNDVMEVLKQFVNSKRHYIEGSIKSANIRAHRLVNIEWRLEVRLATRSLLRQSNIRVTMKLYLHTEPKNENRDLLEIAEEQSIHPDERRNRKDLLVQTDLNTLVHMIQELETALYESKSRRIRNVVSAIH</sequence>
<dbReference type="InterPro" id="IPR037354">
    <property type="entry name" value="Commd2"/>
</dbReference>
<dbReference type="PANTHER" id="PTHR15857:SF0">
    <property type="entry name" value="COMM DOMAIN-CONTAINING PROTEIN 2"/>
    <property type="match status" value="1"/>
</dbReference>
<reference evidence="2" key="2">
    <citation type="journal article" date="2014" name="BMC Genomics">
        <title>A genomic perspective to assessing quality of mass-reared SIT flies used in Mediterranean fruit fly (Ceratitis capitata) eradication in California.</title>
        <authorList>
            <person name="Calla B."/>
            <person name="Hall B."/>
            <person name="Hou S."/>
            <person name="Geib S.M."/>
        </authorList>
    </citation>
    <scope>NUCLEOTIDE SEQUENCE</scope>
</reference>
<accession>W8CCW3</accession>
<dbReference type="EMBL" id="GAMC01002996">
    <property type="protein sequence ID" value="JAC03560.1"/>
    <property type="molecule type" value="mRNA"/>
</dbReference>
<proteinExistence type="evidence at transcript level"/>
<dbReference type="InterPro" id="IPR017920">
    <property type="entry name" value="COMM"/>
</dbReference>
<dbReference type="GeneID" id="101462679"/>
<reference evidence="2" key="1">
    <citation type="submission" date="2013-07" db="EMBL/GenBank/DDBJ databases">
        <authorList>
            <person name="Geib S."/>
        </authorList>
    </citation>
    <scope>NUCLEOTIDE SEQUENCE</scope>
</reference>
<dbReference type="PROSITE" id="PS51269">
    <property type="entry name" value="COMM"/>
    <property type="match status" value="1"/>
</dbReference>
<gene>
    <name evidence="2" type="primary">COMD2</name>
</gene>